<dbReference type="AlphaFoldDB" id="A0ABD2CFK1"/>
<keyword evidence="2" id="KW-1185">Reference proteome</keyword>
<dbReference type="EMBL" id="JAYRBN010000053">
    <property type="protein sequence ID" value="KAL2743855.1"/>
    <property type="molecule type" value="Genomic_DNA"/>
</dbReference>
<sequence length="127" mass="14854">MPYTQTHLGHCGFSVSIEKESRKGPGMRRYINTSTCTVMAWNRPVSFIDELYVPCPHQFVDVKLRYLLDFIEDPELLVDPYPPNRLYSITVKEKKYRRSDAIRLNATKCNEMQRDSKLRPVCFGVVH</sequence>
<reference evidence="1 2" key="1">
    <citation type="journal article" date="2024" name="Ann. Entomol. Soc. Am.">
        <title>Genomic analyses of the southern and eastern yellowjacket wasps (Hymenoptera: Vespidae) reveal evolutionary signatures of social life.</title>
        <authorList>
            <person name="Catto M.A."/>
            <person name="Caine P.B."/>
            <person name="Orr S.E."/>
            <person name="Hunt B.G."/>
            <person name="Goodisman M.A.D."/>
        </authorList>
    </citation>
    <scope>NUCLEOTIDE SEQUENCE [LARGE SCALE GENOMIC DNA]</scope>
    <source>
        <strain evidence="1">232</strain>
        <tissue evidence="1">Head and thorax</tissue>
    </source>
</reference>
<comment type="caution">
    <text evidence="1">The sequence shown here is derived from an EMBL/GenBank/DDBJ whole genome shotgun (WGS) entry which is preliminary data.</text>
</comment>
<organism evidence="1 2">
    <name type="scientific">Vespula maculifrons</name>
    <name type="common">Eastern yellow jacket</name>
    <name type="synonym">Wasp</name>
    <dbReference type="NCBI Taxonomy" id="7453"/>
    <lineage>
        <taxon>Eukaryota</taxon>
        <taxon>Metazoa</taxon>
        <taxon>Ecdysozoa</taxon>
        <taxon>Arthropoda</taxon>
        <taxon>Hexapoda</taxon>
        <taxon>Insecta</taxon>
        <taxon>Pterygota</taxon>
        <taxon>Neoptera</taxon>
        <taxon>Endopterygota</taxon>
        <taxon>Hymenoptera</taxon>
        <taxon>Apocrita</taxon>
        <taxon>Aculeata</taxon>
        <taxon>Vespoidea</taxon>
        <taxon>Vespidae</taxon>
        <taxon>Vespinae</taxon>
        <taxon>Vespula</taxon>
    </lineage>
</organism>
<accession>A0ABD2CFK1</accession>
<evidence type="ECO:0000313" key="1">
    <source>
        <dbReference type="EMBL" id="KAL2743855.1"/>
    </source>
</evidence>
<name>A0ABD2CFK1_VESMC</name>
<gene>
    <name evidence="1" type="ORF">V1477_007731</name>
</gene>
<protein>
    <submittedName>
        <fullName evidence="1">Uncharacterized protein</fullName>
    </submittedName>
</protein>
<proteinExistence type="predicted"/>
<dbReference type="Proteomes" id="UP001607303">
    <property type="component" value="Unassembled WGS sequence"/>
</dbReference>
<evidence type="ECO:0000313" key="2">
    <source>
        <dbReference type="Proteomes" id="UP001607303"/>
    </source>
</evidence>